<evidence type="ECO:0000313" key="4">
    <source>
        <dbReference type="EMBL" id="KFI46094.1"/>
    </source>
</evidence>
<keyword evidence="5" id="KW-1185">Reference proteome</keyword>
<dbReference type="AlphaFoldDB" id="A0A086ZHU4"/>
<comment type="caution">
    <text evidence="4">The sequence shown here is derived from an EMBL/GenBank/DDBJ whole genome shotgun (WGS) entry which is preliminary data.</text>
</comment>
<gene>
    <name evidence="4" type="ORF">BBIA_2057</name>
</gene>
<organism evidence="4 5">
    <name type="scientific">Bifidobacterium biavatii DSM 23969</name>
    <dbReference type="NCBI Taxonomy" id="1437608"/>
    <lineage>
        <taxon>Bacteria</taxon>
        <taxon>Bacillati</taxon>
        <taxon>Actinomycetota</taxon>
        <taxon>Actinomycetes</taxon>
        <taxon>Bifidobacteriales</taxon>
        <taxon>Bifidobacteriaceae</taxon>
        <taxon>Bifidobacterium</taxon>
    </lineage>
</organism>
<comment type="similarity">
    <text evidence="1">Belongs to the RelB/DinJ antitoxin family.</text>
</comment>
<dbReference type="InterPro" id="IPR007337">
    <property type="entry name" value="RelB/DinJ"/>
</dbReference>
<reference evidence="4 5" key="1">
    <citation type="submission" date="2014-03" db="EMBL/GenBank/DDBJ databases">
        <title>Genomics of Bifidobacteria.</title>
        <authorList>
            <person name="Ventura M."/>
            <person name="Milani C."/>
            <person name="Lugli G.A."/>
        </authorList>
    </citation>
    <scope>NUCLEOTIDE SEQUENCE [LARGE SCALE GENOMIC DNA]</scope>
    <source>
        <strain evidence="4 5">DSM 23969</strain>
    </source>
</reference>
<sequence>MAAPTPTSVRLDPELKRQAEEVFDQLGLTANTAITLFYKAVVRDQAIPFSVSVKPLEEYSPVVEAMLKILNEQGALSAPDAEDDGPDDDRGEECSSRDE</sequence>
<dbReference type="OrthoDB" id="9804867at2"/>
<dbReference type="PANTHER" id="PTHR38781">
    <property type="entry name" value="ANTITOXIN DINJ-RELATED"/>
    <property type="match status" value="1"/>
</dbReference>
<feature type="compositionally biased region" description="Acidic residues" evidence="3">
    <location>
        <begin position="80"/>
        <end position="91"/>
    </location>
</feature>
<dbReference type="EMBL" id="JGYN01000040">
    <property type="protein sequence ID" value="KFI46094.1"/>
    <property type="molecule type" value="Genomic_DNA"/>
</dbReference>
<evidence type="ECO:0000256" key="1">
    <source>
        <dbReference type="ARBA" id="ARBA00010562"/>
    </source>
</evidence>
<dbReference type="PANTHER" id="PTHR38781:SF1">
    <property type="entry name" value="ANTITOXIN DINJ-RELATED"/>
    <property type="match status" value="1"/>
</dbReference>
<dbReference type="GO" id="GO:0006351">
    <property type="term" value="P:DNA-templated transcription"/>
    <property type="evidence" value="ECO:0007669"/>
    <property type="project" value="TreeGrafter"/>
</dbReference>
<evidence type="ECO:0000256" key="3">
    <source>
        <dbReference type="SAM" id="MobiDB-lite"/>
    </source>
</evidence>
<protein>
    <submittedName>
        <fullName evidence="4">DNA-damage-inducible protein J</fullName>
    </submittedName>
</protein>
<dbReference type="Proteomes" id="UP000029108">
    <property type="component" value="Unassembled WGS sequence"/>
</dbReference>
<dbReference type="InterPro" id="IPR013321">
    <property type="entry name" value="Arc_rbn_hlx_hlx"/>
</dbReference>
<evidence type="ECO:0000313" key="5">
    <source>
        <dbReference type="Proteomes" id="UP000029108"/>
    </source>
</evidence>
<feature type="region of interest" description="Disordered" evidence="3">
    <location>
        <begin position="74"/>
        <end position="99"/>
    </location>
</feature>
<proteinExistence type="inferred from homology"/>
<dbReference type="Gene3D" id="1.10.1220.10">
    <property type="entry name" value="Met repressor-like"/>
    <property type="match status" value="1"/>
</dbReference>
<accession>A0A086ZHU4</accession>
<name>A0A086ZHU4_9BIFI</name>
<dbReference type="RefSeq" id="WP_033496045.1">
    <property type="nucleotide sequence ID" value="NZ_JDUU01000033.1"/>
</dbReference>
<dbReference type="GO" id="GO:0006355">
    <property type="term" value="P:regulation of DNA-templated transcription"/>
    <property type="evidence" value="ECO:0007669"/>
    <property type="project" value="InterPro"/>
</dbReference>
<evidence type="ECO:0000256" key="2">
    <source>
        <dbReference type="ARBA" id="ARBA00022649"/>
    </source>
</evidence>
<dbReference type="STRING" id="1437608.GCA_000771645_01796"/>
<dbReference type="NCBIfam" id="TIGR02384">
    <property type="entry name" value="RelB_DinJ"/>
    <property type="match status" value="1"/>
</dbReference>
<keyword evidence="2" id="KW-1277">Toxin-antitoxin system</keyword>
<dbReference type="Pfam" id="PF04221">
    <property type="entry name" value="RelB"/>
    <property type="match status" value="1"/>
</dbReference>